<comment type="caution">
    <text evidence="2">The sequence shown here is derived from an EMBL/GenBank/DDBJ whole genome shotgun (WGS) entry which is preliminary data.</text>
</comment>
<dbReference type="InterPro" id="IPR021214">
    <property type="entry name" value="DUF2568"/>
</dbReference>
<keyword evidence="1" id="KW-1133">Transmembrane helix</keyword>
<feature type="transmembrane region" description="Helical" evidence="1">
    <location>
        <begin position="30"/>
        <end position="53"/>
    </location>
</feature>
<organism evidence="2 3">
    <name type="scientific">Bacillus spongiae</name>
    <dbReference type="NCBI Taxonomy" id="2683610"/>
    <lineage>
        <taxon>Bacteria</taxon>
        <taxon>Bacillati</taxon>
        <taxon>Bacillota</taxon>
        <taxon>Bacilli</taxon>
        <taxon>Bacillales</taxon>
        <taxon>Bacillaceae</taxon>
        <taxon>Bacillus</taxon>
    </lineage>
</organism>
<name>A0ABU8HBK9_9BACI</name>
<keyword evidence="1" id="KW-0472">Membrane</keyword>
<evidence type="ECO:0000256" key="1">
    <source>
        <dbReference type="SAM" id="Phobius"/>
    </source>
</evidence>
<feature type="transmembrane region" description="Helical" evidence="1">
    <location>
        <begin position="5"/>
        <end position="24"/>
    </location>
</feature>
<gene>
    <name evidence="2" type="ORF">WAK64_06455</name>
</gene>
<protein>
    <submittedName>
        <fullName evidence="2">YrdB family protein</fullName>
    </submittedName>
</protein>
<accession>A0ABU8HBK9</accession>
<dbReference type="Proteomes" id="UP001312865">
    <property type="component" value="Unassembled WGS sequence"/>
</dbReference>
<proteinExistence type="predicted"/>
<sequence>MKMNLAIRFFLELITLIAVAYWGYEVGGGGMYSLILAIGGPLLIAIIWGMFIAPTSPITLPLWMQLGLEAFIFGFAFWALCSVVAYDWAILFGGTVIVNRVLMIVWKQQKNDKTNFDYM</sequence>
<evidence type="ECO:0000313" key="3">
    <source>
        <dbReference type="Proteomes" id="UP001312865"/>
    </source>
</evidence>
<keyword evidence="1" id="KW-0812">Transmembrane</keyword>
<dbReference type="EMBL" id="JBBAXC010000004">
    <property type="protein sequence ID" value="MEI5906698.1"/>
    <property type="molecule type" value="Genomic_DNA"/>
</dbReference>
<evidence type="ECO:0000313" key="2">
    <source>
        <dbReference type="EMBL" id="MEI5906698.1"/>
    </source>
</evidence>
<feature type="transmembrane region" description="Helical" evidence="1">
    <location>
        <begin position="60"/>
        <end position="80"/>
    </location>
</feature>
<dbReference type="RefSeq" id="WP_336586132.1">
    <property type="nucleotide sequence ID" value="NZ_JBBAXC010000004.1"/>
</dbReference>
<dbReference type="Pfam" id="PF10823">
    <property type="entry name" value="DUF2568"/>
    <property type="match status" value="1"/>
</dbReference>
<keyword evidence="3" id="KW-1185">Reference proteome</keyword>
<reference evidence="2 3" key="1">
    <citation type="journal article" date="2018" name="J. Microbiol.">
        <title>Bacillus spongiae sp. nov., isolated from sponge of Jeju Island.</title>
        <authorList>
            <person name="Lee G.E."/>
            <person name="Im W.T."/>
            <person name="Park J.S."/>
        </authorList>
    </citation>
    <scope>NUCLEOTIDE SEQUENCE [LARGE SCALE GENOMIC DNA]</scope>
    <source>
        <strain evidence="2 3">135PIL107-10</strain>
    </source>
</reference>
<feature type="transmembrane region" description="Helical" evidence="1">
    <location>
        <begin position="86"/>
        <end position="106"/>
    </location>
</feature>